<reference evidence="1 2" key="1">
    <citation type="journal article" date="2018" name="Int. J. Syst. Evol. Microbiol.">
        <title>Glycomyces paridis sp. nov., isolated from the medicinal plant Paris polyphylla.</title>
        <authorList>
            <person name="Fang X.M."/>
            <person name="Bai J.L."/>
            <person name="Su J."/>
            <person name="Zhao L.L."/>
            <person name="Liu H.Y."/>
            <person name="Ma B.P."/>
            <person name="Zhang Y.Q."/>
            <person name="Yu L.Y."/>
        </authorList>
    </citation>
    <scope>NUCLEOTIDE SEQUENCE [LARGE SCALE GENOMIC DNA]</scope>
    <source>
        <strain evidence="1 2">CPCC 204357</strain>
    </source>
</reference>
<protein>
    <recommendedName>
        <fullName evidence="3">Nucleotidyl transferase</fullName>
    </recommendedName>
</protein>
<dbReference type="OrthoDB" id="4376297at2"/>
<organism evidence="1 2">
    <name type="scientific">Glycomyces paridis</name>
    <dbReference type="NCBI Taxonomy" id="2126555"/>
    <lineage>
        <taxon>Bacteria</taxon>
        <taxon>Bacillati</taxon>
        <taxon>Actinomycetota</taxon>
        <taxon>Actinomycetes</taxon>
        <taxon>Glycomycetales</taxon>
        <taxon>Glycomycetaceae</taxon>
        <taxon>Glycomyces</taxon>
    </lineage>
</organism>
<sequence length="170" mass="18420">MTLLGREAILALLTELGAALEEAGERADLFLVGGAVMALAYNTRRATRDLGAVFEPKQVVYAAAKRVAERNGLPEDWLNDAVKGFLPGSDPNATLLFEKPGIAVRVASPRYLFAMKAVAARITRDADDLIQLYGLAGFASVEEALGCVEEYYPPHLLTPKTEFIVRELLA</sequence>
<evidence type="ECO:0000313" key="2">
    <source>
        <dbReference type="Proteomes" id="UP000305792"/>
    </source>
</evidence>
<evidence type="ECO:0008006" key="3">
    <source>
        <dbReference type="Google" id="ProtNLM"/>
    </source>
</evidence>
<comment type="caution">
    <text evidence="1">The sequence shown here is derived from an EMBL/GenBank/DDBJ whole genome shotgun (WGS) entry which is preliminary data.</text>
</comment>
<dbReference type="RefSeq" id="WP_136529817.1">
    <property type="nucleotide sequence ID" value="NZ_STGX01000007.1"/>
</dbReference>
<gene>
    <name evidence="1" type="ORF">E9998_11430</name>
</gene>
<evidence type="ECO:0000313" key="1">
    <source>
        <dbReference type="EMBL" id="THV28710.1"/>
    </source>
</evidence>
<dbReference type="Proteomes" id="UP000305792">
    <property type="component" value="Unassembled WGS sequence"/>
</dbReference>
<accession>A0A4S8PEC0</accession>
<keyword evidence="2" id="KW-1185">Reference proteome</keyword>
<proteinExistence type="predicted"/>
<dbReference type="EMBL" id="STGX01000007">
    <property type="protein sequence ID" value="THV28710.1"/>
    <property type="molecule type" value="Genomic_DNA"/>
</dbReference>
<name>A0A4S8PEC0_9ACTN</name>
<dbReference type="AlphaFoldDB" id="A0A4S8PEC0"/>